<organism evidence="1 2">
    <name type="scientific">Tamlana crocina</name>
    <dbReference type="NCBI Taxonomy" id="393006"/>
    <lineage>
        <taxon>Bacteria</taxon>
        <taxon>Pseudomonadati</taxon>
        <taxon>Bacteroidota</taxon>
        <taxon>Flavobacteriia</taxon>
        <taxon>Flavobacteriales</taxon>
        <taxon>Flavobacteriaceae</taxon>
        <taxon>Tamlana</taxon>
    </lineage>
</organism>
<gene>
    <name evidence="1" type="ORF">HC176_06960</name>
</gene>
<protein>
    <recommendedName>
        <fullName evidence="3">Secretion system C-terminal sorting domain-containing protein</fullName>
    </recommendedName>
</protein>
<keyword evidence="2" id="KW-1185">Reference proteome</keyword>
<name>A0ABX1DA19_9FLAO</name>
<dbReference type="RefSeq" id="WP_167917318.1">
    <property type="nucleotide sequence ID" value="NZ_JAAVJS010000007.1"/>
</dbReference>
<comment type="caution">
    <text evidence="1">The sequence shown here is derived from an EMBL/GenBank/DDBJ whole genome shotgun (WGS) entry which is preliminary data.</text>
</comment>
<evidence type="ECO:0000313" key="1">
    <source>
        <dbReference type="EMBL" id="NJX15227.1"/>
    </source>
</evidence>
<reference evidence="1 2" key="1">
    <citation type="submission" date="2020-03" db="EMBL/GenBank/DDBJ databases">
        <title>Tamlana sp. nov, isolated from XXX.</title>
        <authorList>
            <person name="Cao W.R."/>
        </authorList>
    </citation>
    <scope>NUCLEOTIDE SEQUENCE [LARGE SCALE GENOMIC DNA]</scope>
    <source>
        <strain evidence="1 2">HST1-43</strain>
    </source>
</reference>
<dbReference type="Proteomes" id="UP000760545">
    <property type="component" value="Unassembled WGS sequence"/>
</dbReference>
<evidence type="ECO:0000313" key="2">
    <source>
        <dbReference type="Proteomes" id="UP000760545"/>
    </source>
</evidence>
<evidence type="ECO:0008006" key="3">
    <source>
        <dbReference type="Google" id="ProtNLM"/>
    </source>
</evidence>
<proteinExistence type="predicted"/>
<dbReference type="EMBL" id="JAAVJS010000007">
    <property type="protein sequence ID" value="NJX15227.1"/>
    <property type="molecule type" value="Genomic_DNA"/>
</dbReference>
<accession>A0ABX1DA19</accession>
<sequence>MCTLVEQNNYARFEMVDSVADKNEEKIYMSIDHLEKGTYILHILLKNKVVKTITINKE</sequence>